<protein>
    <submittedName>
        <fullName evidence="1">Uncharacterized protein</fullName>
    </submittedName>
</protein>
<sequence>MPGVLLVGPSGTVLLLPTIFNKLNEKTLYIFGAVNALSIVAVWALYPESNQRTLEEMDLVFASDSIWTWEAERNFAKIQAENPDLIKSHKVAGASGEDDAERGILGSRRQSKVSASQAAVADSTDSAVENAEKASATHH</sequence>
<accession>A0ACC1MBI6</accession>
<organism evidence="1 2">
    <name type="scientific">Zarea fungicola</name>
    <dbReference type="NCBI Taxonomy" id="93591"/>
    <lineage>
        <taxon>Eukaryota</taxon>
        <taxon>Fungi</taxon>
        <taxon>Dikarya</taxon>
        <taxon>Ascomycota</taxon>
        <taxon>Pezizomycotina</taxon>
        <taxon>Sordariomycetes</taxon>
        <taxon>Hypocreomycetidae</taxon>
        <taxon>Hypocreales</taxon>
        <taxon>Cordycipitaceae</taxon>
        <taxon>Zarea</taxon>
    </lineage>
</organism>
<reference evidence="1" key="1">
    <citation type="submission" date="2022-08" db="EMBL/GenBank/DDBJ databases">
        <title>Genome Sequence of Lecanicillium fungicola.</title>
        <authorList>
            <person name="Buettner E."/>
        </authorList>
    </citation>
    <scope>NUCLEOTIDE SEQUENCE</scope>
    <source>
        <strain evidence="1">Babe33</strain>
    </source>
</reference>
<dbReference type="EMBL" id="JANJQO010003590">
    <property type="protein sequence ID" value="KAJ2958043.1"/>
    <property type="molecule type" value="Genomic_DNA"/>
</dbReference>
<evidence type="ECO:0000313" key="1">
    <source>
        <dbReference type="EMBL" id="KAJ2958043.1"/>
    </source>
</evidence>
<evidence type="ECO:0000313" key="2">
    <source>
        <dbReference type="Proteomes" id="UP001143910"/>
    </source>
</evidence>
<dbReference type="Proteomes" id="UP001143910">
    <property type="component" value="Unassembled WGS sequence"/>
</dbReference>
<keyword evidence="2" id="KW-1185">Reference proteome</keyword>
<name>A0ACC1MBI6_9HYPO</name>
<gene>
    <name evidence="1" type="ORF">NQ176_g11202</name>
</gene>
<proteinExistence type="predicted"/>
<comment type="caution">
    <text evidence="1">The sequence shown here is derived from an EMBL/GenBank/DDBJ whole genome shotgun (WGS) entry which is preliminary data.</text>
</comment>